<dbReference type="CDD" id="cd14279">
    <property type="entry name" value="CUE"/>
    <property type="match status" value="1"/>
</dbReference>
<evidence type="ECO:0000313" key="3">
    <source>
        <dbReference type="Proteomes" id="UP000789706"/>
    </source>
</evidence>
<name>A0A9N9FJ99_9GLOM</name>
<sequence>MCNSSRQARREERHIRREEKNIRRIEKHKRKAEILAMRQEIRNLRHNNDSNYCHQYSSHNDTQQIESFEVEEMIATLRIMFPECEPQYIRTCIVQETNDHVQKVTDKLLSLPYPKITIVSTAPSAPQLPLLNDEYDYSLPPYEPPSYNEALLNLKAQESLKEEFSVSSIPNDNKTEYSTPNDISHNFNISLNDSPPNNFSRMVEQICKTHSAILTRPLPENFIRSLPPNSTQTCAIIPKNGTTIQNGFPIASYPTQEFESLDISHNDWEIFIKGLNMLLGVSNSPEVSTSSTSTSTSSSPTSNSIFGHLKWIVGGGNNFSGGSNNNCNGGDKQMEEFTRLTKKYLKRWNNEFFKPRKVEIELISKNKNHGRSIFKNKSDYVQYLSVKIFM</sequence>
<evidence type="ECO:0000313" key="2">
    <source>
        <dbReference type="EMBL" id="CAG8538058.1"/>
    </source>
</evidence>
<dbReference type="InterPro" id="IPR028018">
    <property type="entry name" value="DUF4646"/>
</dbReference>
<proteinExistence type="predicted"/>
<reference evidence="2" key="1">
    <citation type="submission" date="2021-06" db="EMBL/GenBank/DDBJ databases">
        <authorList>
            <person name="Kallberg Y."/>
            <person name="Tangrot J."/>
            <person name="Rosling A."/>
        </authorList>
    </citation>
    <scope>NUCLEOTIDE SEQUENCE</scope>
    <source>
        <strain evidence="2">AZ414A</strain>
    </source>
</reference>
<dbReference type="Proteomes" id="UP000789706">
    <property type="component" value="Unassembled WGS sequence"/>
</dbReference>
<keyword evidence="1" id="KW-0175">Coiled coil</keyword>
<dbReference type="Pfam" id="PF15496">
    <property type="entry name" value="DUF4646"/>
    <property type="match status" value="1"/>
</dbReference>
<dbReference type="AlphaFoldDB" id="A0A9N9FJ99"/>
<dbReference type="OrthoDB" id="2400530at2759"/>
<keyword evidence="3" id="KW-1185">Reference proteome</keyword>
<evidence type="ECO:0000256" key="1">
    <source>
        <dbReference type="SAM" id="Coils"/>
    </source>
</evidence>
<feature type="coiled-coil region" evidence="1">
    <location>
        <begin position="8"/>
        <end position="35"/>
    </location>
</feature>
<protein>
    <submittedName>
        <fullName evidence="2">4074_t:CDS:1</fullName>
    </submittedName>
</protein>
<organism evidence="2 3">
    <name type="scientific">Diversispora eburnea</name>
    <dbReference type="NCBI Taxonomy" id="1213867"/>
    <lineage>
        <taxon>Eukaryota</taxon>
        <taxon>Fungi</taxon>
        <taxon>Fungi incertae sedis</taxon>
        <taxon>Mucoromycota</taxon>
        <taxon>Glomeromycotina</taxon>
        <taxon>Glomeromycetes</taxon>
        <taxon>Diversisporales</taxon>
        <taxon>Diversisporaceae</taxon>
        <taxon>Diversispora</taxon>
    </lineage>
</organism>
<dbReference type="EMBL" id="CAJVPK010000668">
    <property type="protein sequence ID" value="CAG8538058.1"/>
    <property type="molecule type" value="Genomic_DNA"/>
</dbReference>
<accession>A0A9N9FJ99</accession>
<comment type="caution">
    <text evidence="2">The sequence shown here is derived from an EMBL/GenBank/DDBJ whole genome shotgun (WGS) entry which is preliminary data.</text>
</comment>
<gene>
    <name evidence="2" type="ORF">DEBURN_LOCUS6471</name>
</gene>